<proteinExistence type="predicted"/>
<geneLocation type="plasmid" evidence="1">
    <name>pRSE21</name>
</geneLocation>
<name>A0A3T0C4X2_SALET</name>
<accession>A0A3T0C4X2</accession>
<organism evidence="1">
    <name type="scientific">Salmonella enterica subsp. enterica serovar Karamoja</name>
    <dbReference type="NCBI Taxonomy" id="2500153"/>
    <lineage>
        <taxon>Bacteria</taxon>
        <taxon>Pseudomonadati</taxon>
        <taxon>Pseudomonadota</taxon>
        <taxon>Gammaproteobacteria</taxon>
        <taxon>Enterobacterales</taxon>
        <taxon>Enterobacteriaceae</taxon>
        <taxon>Salmonella</taxon>
    </lineage>
</organism>
<dbReference type="EMBL" id="CP034710">
    <property type="protein sequence ID" value="AZT39659.1"/>
    <property type="molecule type" value="Genomic_DNA"/>
</dbReference>
<keyword evidence="1" id="KW-0614">Plasmid</keyword>
<dbReference type="AlphaFoldDB" id="A0A3T0C4X2"/>
<gene>
    <name evidence="1" type="ORF">ELZ88_24305</name>
</gene>
<sequence>MTRRNRTVFFTLLSQYPRIAVFWSRAEGECKTEALRRAMGGMSHGEAVLARFFLSLWNGSNAGFDLVEAAGLDDRERQLIARWLADPFWP</sequence>
<evidence type="ECO:0000313" key="1">
    <source>
        <dbReference type="EMBL" id="AZT39659.1"/>
    </source>
</evidence>
<protein>
    <submittedName>
        <fullName evidence="1">Uncharacterized protein</fullName>
    </submittedName>
</protein>
<reference evidence="1" key="1">
    <citation type="submission" date="2018-12" db="EMBL/GenBank/DDBJ databases">
        <title>Complete genome sequences of twenty non-typhoidal Salmonella isolates from Rwanda.</title>
        <authorList>
            <person name="Byukusenge M."/>
            <person name="Li L."/>
            <person name="Subhashinie K."/>
            <person name="Nzayirambaho M."/>
            <person name="Kuchipudi S.V."/>
            <person name="Jayarao B.M."/>
        </authorList>
    </citation>
    <scope>NUCLEOTIDE SEQUENCE</scope>
    <source>
        <strain evidence="1">RSE21</strain>
        <plasmid evidence="1">pRSE21</plasmid>
    </source>
</reference>